<dbReference type="AlphaFoldDB" id="A0A397TBD3"/>
<evidence type="ECO:0000313" key="2">
    <source>
        <dbReference type="Proteomes" id="UP000265703"/>
    </source>
</evidence>
<organism evidence="1 2">
    <name type="scientific">Glomus cerebriforme</name>
    <dbReference type="NCBI Taxonomy" id="658196"/>
    <lineage>
        <taxon>Eukaryota</taxon>
        <taxon>Fungi</taxon>
        <taxon>Fungi incertae sedis</taxon>
        <taxon>Mucoromycota</taxon>
        <taxon>Glomeromycotina</taxon>
        <taxon>Glomeromycetes</taxon>
        <taxon>Glomerales</taxon>
        <taxon>Glomeraceae</taxon>
        <taxon>Glomus</taxon>
    </lineage>
</organism>
<sequence length="139" mass="16013">MSQLVIVIQMCSKELEEEEGLSESQSFLPSVSSHKIINHSLYYEPMDNYIIQSLFKEDLKKFQMLLLRLSVSYGWALFWTNKPEAKELFEFLNSFLKLPDRHVLGKTILLASEENPYIWKAVDISSELTDSASAYAAAR</sequence>
<dbReference type="OrthoDB" id="5321484at2759"/>
<reference evidence="1 2" key="1">
    <citation type="submission" date="2018-06" db="EMBL/GenBank/DDBJ databases">
        <title>Comparative genomics reveals the genomic features of Rhizophagus irregularis, R. cerebriforme, R. diaphanum and Gigaspora rosea, and their symbiotic lifestyle signature.</title>
        <authorList>
            <person name="Morin E."/>
            <person name="San Clemente H."/>
            <person name="Chen E.C.H."/>
            <person name="De La Providencia I."/>
            <person name="Hainaut M."/>
            <person name="Kuo A."/>
            <person name="Kohler A."/>
            <person name="Murat C."/>
            <person name="Tang N."/>
            <person name="Roy S."/>
            <person name="Loubradou J."/>
            <person name="Henrissat B."/>
            <person name="Grigoriev I.V."/>
            <person name="Corradi N."/>
            <person name="Roux C."/>
            <person name="Martin F.M."/>
        </authorList>
    </citation>
    <scope>NUCLEOTIDE SEQUENCE [LARGE SCALE GENOMIC DNA]</scope>
    <source>
        <strain evidence="1 2">DAOM 227022</strain>
    </source>
</reference>
<dbReference type="Proteomes" id="UP000265703">
    <property type="component" value="Unassembled WGS sequence"/>
</dbReference>
<dbReference type="EMBL" id="QKYT01000101">
    <property type="protein sequence ID" value="RIA93577.1"/>
    <property type="molecule type" value="Genomic_DNA"/>
</dbReference>
<keyword evidence="2" id="KW-1185">Reference proteome</keyword>
<comment type="caution">
    <text evidence="1">The sequence shown here is derived from an EMBL/GenBank/DDBJ whole genome shotgun (WGS) entry which is preliminary data.</text>
</comment>
<protein>
    <submittedName>
        <fullName evidence="1">Uncharacterized protein</fullName>
    </submittedName>
</protein>
<accession>A0A397TBD3</accession>
<proteinExistence type="predicted"/>
<dbReference type="STRING" id="658196.A0A397TBD3"/>
<gene>
    <name evidence="1" type="ORF">C1645_819202</name>
</gene>
<evidence type="ECO:0000313" key="1">
    <source>
        <dbReference type="EMBL" id="RIA93577.1"/>
    </source>
</evidence>
<name>A0A397TBD3_9GLOM</name>